<evidence type="ECO:0000313" key="8">
    <source>
        <dbReference type="Proteomes" id="UP000334990"/>
    </source>
</evidence>
<reference evidence="7 8" key="1">
    <citation type="submission" date="2019-10" db="EMBL/GenBank/DDBJ databases">
        <title>Whole genome shotgun sequence of Acrocarpospora corrugata NBRC 13972.</title>
        <authorList>
            <person name="Ichikawa N."/>
            <person name="Kimura A."/>
            <person name="Kitahashi Y."/>
            <person name="Komaki H."/>
            <person name="Oguchi A."/>
        </authorList>
    </citation>
    <scope>NUCLEOTIDE SEQUENCE [LARGE SCALE GENOMIC DNA]</scope>
    <source>
        <strain evidence="7 8">NBRC 13972</strain>
    </source>
</reference>
<feature type="compositionally biased region" description="Polar residues" evidence="5">
    <location>
        <begin position="30"/>
        <end position="59"/>
    </location>
</feature>
<dbReference type="Pfam" id="PF04228">
    <property type="entry name" value="Zn_peptidase"/>
    <property type="match status" value="1"/>
</dbReference>
<evidence type="ECO:0000256" key="2">
    <source>
        <dbReference type="ARBA" id="ARBA00022692"/>
    </source>
</evidence>
<accession>A0A5M3WGT7</accession>
<evidence type="ECO:0000256" key="1">
    <source>
        <dbReference type="ARBA" id="ARBA00004167"/>
    </source>
</evidence>
<dbReference type="InterPro" id="IPR007343">
    <property type="entry name" value="Uncharacterised_pept_Zn_put"/>
</dbReference>
<dbReference type="Proteomes" id="UP000334990">
    <property type="component" value="Unassembled WGS sequence"/>
</dbReference>
<dbReference type="GO" id="GO:0016020">
    <property type="term" value="C:membrane"/>
    <property type="evidence" value="ECO:0007669"/>
    <property type="project" value="UniProtKB-SubCell"/>
</dbReference>
<proteinExistence type="predicted"/>
<evidence type="ECO:0000256" key="5">
    <source>
        <dbReference type="SAM" id="MobiDB-lite"/>
    </source>
</evidence>
<dbReference type="PROSITE" id="PS51257">
    <property type="entry name" value="PROKAR_LIPOPROTEIN"/>
    <property type="match status" value="1"/>
</dbReference>
<keyword evidence="2" id="KW-0812">Transmembrane</keyword>
<dbReference type="EMBL" id="BLAD01000149">
    <property type="protein sequence ID" value="GES06321.1"/>
    <property type="molecule type" value="Genomic_DNA"/>
</dbReference>
<keyword evidence="3" id="KW-1133">Transmembrane helix</keyword>
<gene>
    <name evidence="7" type="ORF">Acor_83900</name>
</gene>
<keyword evidence="6" id="KW-0732">Signal</keyword>
<evidence type="ECO:0000256" key="3">
    <source>
        <dbReference type="ARBA" id="ARBA00022989"/>
    </source>
</evidence>
<dbReference type="PANTHER" id="PTHR30168:SF0">
    <property type="entry name" value="INNER MEMBRANE PROTEIN"/>
    <property type="match status" value="1"/>
</dbReference>
<feature type="chain" id="PRO_5024418616" description="Metalloprotease" evidence="6">
    <location>
        <begin position="24"/>
        <end position="262"/>
    </location>
</feature>
<evidence type="ECO:0000313" key="7">
    <source>
        <dbReference type="EMBL" id="GES06321.1"/>
    </source>
</evidence>
<evidence type="ECO:0000256" key="4">
    <source>
        <dbReference type="ARBA" id="ARBA00023136"/>
    </source>
</evidence>
<name>A0A5M3WGT7_9ACTN</name>
<comment type="subcellular location">
    <subcellularLocation>
        <location evidence="1">Membrane</location>
        <topology evidence="1">Single-pass membrane protein</topology>
    </subcellularLocation>
</comment>
<evidence type="ECO:0000256" key="6">
    <source>
        <dbReference type="SAM" id="SignalP"/>
    </source>
</evidence>
<feature type="signal peptide" evidence="6">
    <location>
        <begin position="1"/>
        <end position="23"/>
    </location>
</feature>
<evidence type="ECO:0008006" key="9">
    <source>
        <dbReference type="Google" id="ProtNLM"/>
    </source>
</evidence>
<dbReference type="AlphaFoldDB" id="A0A5M3WGT7"/>
<dbReference type="PANTHER" id="PTHR30168">
    <property type="entry name" value="PUTATIVE MEMBRANE PROTEIN YPFJ"/>
    <property type="match status" value="1"/>
</dbReference>
<comment type="caution">
    <text evidence="7">The sequence shown here is derived from an EMBL/GenBank/DDBJ whole genome shotgun (WGS) entry which is preliminary data.</text>
</comment>
<keyword evidence="4" id="KW-0472">Membrane</keyword>
<keyword evidence="8" id="KW-1185">Reference proteome</keyword>
<sequence>MFPRKMVAVIVAVCAVLSGSACGAVTGALSSSEPSDSWAGSTSAADPESEPSSGAGSDQTEPEIEPNTQNAPSWGCEEAGDTFESDVLLARCLTENFWMRQFQAIGGTYEPIRDFVPYSGSDGPTCGGQPSVANNAFYCSDGHFIAFDAGWLQGMYQQLGDAAVYVVIPHEFGHAVQAQLTQNFNFSVERELQADCYAGGTLNALIQAQQLRADPGDDSEIINNLQAAGDPTDAWWEPGAHGTPERRQSAFATGYQQGVTAC</sequence>
<organism evidence="7 8">
    <name type="scientific">Acrocarpospora corrugata</name>
    <dbReference type="NCBI Taxonomy" id="35763"/>
    <lineage>
        <taxon>Bacteria</taxon>
        <taxon>Bacillati</taxon>
        <taxon>Actinomycetota</taxon>
        <taxon>Actinomycetes</taxon>
        <taxon>Streptosporangiales</taxon>
        <taxon>Streptosporangiaceae</taxon>
        <taxon>Acrocarpospora</taxon>
    </lineage>
</organism>
<protein>
    <recommendedName>
        <fullName evidence="9">Metalloprotease</fullName>
    </recommendedName>
</protein>
<dbReference type="SUPFAM" id="SSF55486">
    <property type="entry name" value="Metalloproteases ('zincins'), catalytic domain"/>
    <property type="match status" value="1"/>
</dbReference>
<feature type="region of interest" description="Disordered" evidence="5">
    <location>
        <begin position="30"/>
        <end position="76"/>
    </location>
</feature>